<dbReference type="Gene3D" id="3.40.50.300">
    <property type="entry name" value="P-loop containing nucleotide triphosphate hydrolases"/>
    <property type="match status" value="1"/>
</dbReference>
<organism evidence="1 2">
    <name type="scientific">Methylomusa anaerophila</name>
    <dbReference type="NCBI Taxonomy" id="1930071"/>
    <lineage>
        <taxon>Bacteria</taxon>
        <taxon>Bacillati</taxon>
        <taxon>Bacillota</taxon>
        <taxon>Negativicutes</taxon>
        <taxon>Selenomonadales</taxon>
        <taxon>Sporomusaceae</taxon>
        <taxon>Methylomusa</taxon>
    </lineage>
</organism>
<dbReference type="InterPro" id="IPR027417">
    <property type="entry name" value="P-loop_NTPase"/>
</dbReference>
<dbReference type="EMBL" id="AP018449">
    <property type="protein sequence ID" value="BBB91337.1"/>
    <property type="molecule type" value="Genomic_DNA"/>
</dbReference>
<name>A0A348AJT9_9FIRM</name>
<dbReference type="Proteomes" id="UP000276437">
    <property type="component" value="Chromosome"/>
</dbReference>
<dbReference type="OrthoDB" id="7503064at2"/>
<dbReference type="KEGG" id="mana:MAMMFC1_02015"/>
<dbReference type="InterPro" id="IPR048067">
    <property type="entry name" value="BREX_3_BrxF"/>
</dbReference>
<dbReference type="AlphaFoldDB" id="A0A348AJT9"/>
<dbReference type="RefSeq" id="WP_126308368.1">
    <property type="nucleotide sequence ID" value="NZ_AP018449.1"/>
</dbReference>
<dbReference type="NCBIfam" id="NF033453">
    <property type="entry name" value="BREX_3_BrxF"/>
    <property type="match status" value="1"/>
</dbReference>
<protein>
    <recommendedName>
        <fullName evidence="3">BREX-3 system P-loop-containing protein BrxF</fullName>
    </recommendedName>
</protein>
<sequence length="154" mass="16792">MEVTITHVVESVREVGKKGERLVIIAGKPGSGKSKIMRELSEMRGWVYVDSKTLLTDELFEMSPKARAGEAANIMDEVLEQKSADVILLDNTQVLFAPVLQVNPLTLLRRLSQKQTVVAAWPGSFENGELVYSGNMGSEPVSYSGEGLKVVAIS</sequence>
<proteinExistence type="predicted"/>
<accession>A0A348AJT9</accession>
<evidence type="ECO:0000313" key="2">
    <source>
        <dbReference type="Proteomes" id="UP000276437"/>
    </source>
</evidence>
<evidence type="ECO:0008006" key="3">
    <source>
        <dbReference type="Google" id="ProtNLM"/>
    </source>
</evidence>
<keyword evidence="2" id="KW-1185">Reference proteome</keyword>
<gene>
    <name evidence="1" type="ORF">MAMMFC1_02015</name>
</gene>
<dbReference type="SUPFAM" id="SSF52540">
    <property type="entry name" value="P-loop containing nucleoside triphosphate hydrolases"/>
    <property type="match status" value="1"/>
</dbReference>
<evidence type="ECO:0000313" key="1">
    <source>
        <dbReference type="EMBL" id="BBB91337.1"/>
    </source>
</evidence>
<reference evidence="1 2" key="1">
    <citation type="journal article" date="2018" name="Int. J. Syst. Evol. Microbiol.">
        <title>Methylomusa anaerophila gen. nov., sp. nov., an anaerobic methanol-utilizing bacterium isolated from a microbial fuel cell.</title>
        <authorList>
            <person name="Amano N."/>
            <person name="Yamamuro A."/>
            <person name="Miyahara M."/>
            <person name="Kouzuma A."/>
            <person name="Abe T."/>
            <person name="Watanabe K."/>
        </authorList>
    </citation>
    <scope>NUCLEOTIDE SEQUENCE [LARGE SCALE GENOMIC DNA]</scope>
    <source>
        <strain evidence="1 2">MMFC1</strain>
    </source>
</reference>